<keyword evidence="8" id="KW-0479">Metal-binding</keyword>
<comment type="similarity">
    <text evidence="11">Belongs to the ZNF598/HEL2 family.</text>
</comment>
<dbReference type="EMBL" id="CP115613">
    <property type="protein sequence ID" value="WBW74650.1"/>
    <property type="molecule type" value="Genomic_DNA"/>
</dbReference>
<dbReference type="Pfam" id="PF13920">
    <property type="entry name" value="zf-C3HC4_3"/>
    <property type="match status" value="1"/>
</dbReference>
<dbReference type="Pfam" id="PF23202">
    <property type="entry name" value="PAH_ZNF598"/>
    <property type="match status" value="1"/>
</dbReference>
<evidence type="ECO:0000256" key="4">
    <source>
        <dbReference type="ARBA" id="ARBA00012483"/>
    </source>
</evidence>
<dbReference type="GO" id="GO:0072344">
    <property type="term" value="P:rescue of stalled ribosome"/>
    <property type="evidence" value="ECO:0007669"/>
    <property type="project" value="InterPro"/>
</dbReference>
<dbReference type="GeneID" id="80878225"/>
<feature type="compositionally biased region" description="Low complexity" evidence="13">
    <location>
        <begin position="721"/>
        <end position="734"/>
    </location>
</feature>
<protein>
    <recommendedName>
        <fullName evidence="4">RING-type E3 ubiquitin transferase</fullName>
        <ecNumber evidence="4">2.3.2.27</ecNumber>
    </recommendedName>
</protein>
<dbReference type="Gene3D" id="3.30.40.10">
    <property type="entry name" value="Zinc/RING finger domain, C3HC4 (zinc finger)"/>
    <property type="match status" value="1"/>
</dbReference>
<keyword evidence="10" id="KW-0862">Zinc</keyword>
<dbReference type="GO" id="GO:0043022">
    <property type="term" value="F:ribosome binding"/>
    <property type="evidence" value="ECO:0007669"/>
    <property type="project" value="TreeGrafter"/>
</dbReference>
<dbReference type="InterPro" id="IPR013083">
    <property type="entry name" value="Znf_RING/FYVE/PHD"/>
</dbReference>
<evidence type="ECO:0000313" key="15">
    <source>
        <dbReference type="EMBL" id="WBW74650.1"/>
    </source>
</evidence>
<dbReference type="RefSeq" id="XP_056038893.1">
    <property type="nucleotide sequence ID" value="XM_056183536.1"/>
</dbReference>
<keyword evidence="16" id="KW-1185">Reference proteome</keyword>
<evidence type="ECO:0000313" key="16">
    <source>
        <dbReference type="Proteomes" id="UP001212411"/>
    </source>
</evidence>
<dbReference type="GO" id="GO:0005737">
    <property type="term" value="C:cytoplasm"/>
    <property type="evidence" value="ECO:0007669"/>
    <property type="project" value="UniProtKB-SubCell"/>
</dbReference>
<dbReference type="InterPro" id="IPR013087">
    <property type="entry name" value="Znf_C2H2_type"/>
</dbReference>
<feature type="region of interest" description="Disordered" evidence="13">
    <location>
        <begin position="349"/>
        <end position="383"/>
    </location>
</feature>
<dbReference type="InterPro" id="IPR056437">
    <property type="entry name" value="Znf-C2H2_ZNF598/HEL2"/>
</dbReference>
<evidence type="ECO:0000256" key="10">
    <source>
        <dbReference type="ARBA" id="ARBA00022833"/>
    </source>
</evidence>
<reference evidence="15 16" key="1">
    <citation type="journal article" date="2023" name="G3 (Bethesda)">
        <title>A high-quality reference genome for the fission yeast Schizosaccharomyces osmophilus.</title>
        <authorList>
            <person name="Jia G.S."/>
            <person name="Zhang W.C."/>
            <person name="Liang Y."/>
            <person name="Liu X.H."/>
            <person name="Rhind N."/>
            <person name="Pidoux A."/>
            <person name="Brysch-Herzberg M."/>
            <person name="Du L.L."/>
        </authorList>
    </citation>
    <scope>NUCLEOTIDE SEQUENCE [LARGE SCALE GENOMIC DNA]</scope>
    <source>
        <strain evidence="15 16">CBS 15793</strain>
    </source>
</reference>
<feature type="region of interest" description="Disordered" evidence="13">
    <location>
        <begin position="451"/>
        <end position="510"/>
    </location>
</feature>
<evidence type="ECO:0000256" key="1">
    <source>
        <dbReference type="ARBA" id="ARBA00000900"/>
    </source>
</evidence>
<accession>A0AAE9WEZ9</accession>
<dbReference type="PANTHER" id="PTHR22938">
    <property type="entry name" value="ZINC FINGER PROTEIN 598"/>
    <property type="match status" value="1"/>
</dbReference>
<organism evidence="15 16">
    <name type="scientific">Schizosaccharomyces osmophilus</name>
    <dbReference type="NCBI Taxonomy" id="2545709"/>
    <lineage>
        <taxon>Eukaryota</taxon>
        <taxon>Fungi</taxon>
        <taxon>Dikarya</taxon>
        <taxon>Ascomycota</taxon>
        <taxon>Taphrinomycotina</taxon>
        <taxon>Schizosaccharomycetes</taxon>
        <taxon>Schizosaccharomycetales</taxon>
        <taxon>Schizosaccharomycetaceae</taxon>
        <taxon>Schizosaccharomyces</taxon>
    </lineage>
</organism>
<evidence type="ECO:0000259" key="14">
    <source>
        <dbReference type="PROSITE" id="PS50089"/>
    </source>
</evidence>
<sequence length="755" mass="84628">MPSPETASDNKKPKSNQKNKPVKNNQRKPANSEVAAKKEAQKNAVKLQPVGIEDSDKEEENKKETTVTKSVTAGDEEEEEQICFICAEPIAYTCILPCNHRMCHICAIRLRALYKTKECTFCKVPWDVISITQDHDMDIRDVEMDNFPFQDKKLGLLYDNQKVQDECNLLLQFNCPEEACDITCKGWFDLKLHCKVTHHKYFCDLCINHKKVFTHEHTLFSKKGLTKHCEVGDQGADLDVTGFRGHPKCGFCSSHYYDDDELYKHCREKHERCYICDQLSGRPTHQYYRNYNALERHFEKDHFVCTERECVERKFVVFGTEIDLKAHQLEEHPQRLSAKELREARTIVPEFEYEPPGSGLGRTRRNRKNPSNASTEEATSSLANLHLSREEIAHIRHEEYMSSQQARNANFGFALSSPAPSAAASSRPVSTAAPRTGAIGKQRALRIEEFPSLNELSNPQARVSQPSPSPVRTTVAASSRTSSPAISRMSSSQNLKAAATAKKGSPMVSNVQGQHQQVIDRMMKLTGFDENKVNEFKFAVSSFRGNVMSAREAMDRITRLVSKPQEQLSGIMNHIADLLENKDKSKELLEGWHEWKIMNSQDQPHIGTNNANLLRLKKSNRTAAQTASVWNRIETAARHSGPALSAPSSRSKLKASASSPAPVRNVNTRSLPSWGIPTKTRSSALKMNSEVDFPSLPPSTSKRIQVQIGKKPARGADFRAASEAQAVSSASDSANRPSASKKKNGKKQTVLFHLG</sequence>
<dbReference type="SMART" id="SM00355">
    <property type="entry name" value="ZnF_C2H2"/>
    <property type="match status" value="4"/>
</dbReference>
<name>A0AAE9WEZ9_9SCHI</name>
<evidence type="ECO:0000256" key="5">
    <source>
        <dbReference type="ARBA" id="ARBA00022490"/>
    </source>
</evidence>
<dbReference type="GO" id="GO:0016567">
    <property type="term" value="P:protein ubiquitination"/>
    <property type="evidence" value="ECO:0007669"/>
    <property type="project" value="TreeGrafter"/>
</dbReference>
<feature type="compositionally biased region" description="Low complexity" evidence="13">
    <location>
        <begin position="642"/>
        <end position="662"/>
    </location>
</feature>
<evidence type="ECO:0000256" key="2">
    <source>
        <dbReference type="ARBA" id="ARBA00004496"/>
    </source>
</evidence>
<dbReference type="Proteomes" id="UP001212411">
    <property type="component" value="Chromosome 3"/>
</dbReference>
<dbReference type="KEGG" id="som:SOMG_04758"/>
<dbReference type="GO" id="GO:0061630">
    <property type="term" value="F:ubiquitin protein ligase activity"/>
    <property type="evidence" value="ECO:0007669"/>
    <property type="project" value="UniProtKB-EC"/>
</dbReference>
<keyword evidence="7" id="KW-0808">Transferase</keyword>
<evidence type="ECO:0000256" key="12">
    <source>
        <dbReference type="PROSITE-ProRule" id="PRU00175"/>
    </source>
</evidence>
<feature type="compositionally biased region" description="Low complexity" evidence="13">
    <location>
        <begin position="471"/>
        <end position="483"/>
    </location>
</feature>
<feature type="region of interest" description="Disordered" evidence="13">
    <location>
        <begin position="639"/>
        <end position="755"/>
    </location>
</feature>
<evidence type="ECO:0000256" key="9">
    <source>
        <dbReference type="ARBA" id="ARBA00022771"/>
    </source>
</evidence>
<comment type="catalytic activity">
    <reaction evidence="1">
        <text>S-ubiquitinyl-[E2 ubiquitin-conjugating enzyme]-L-cysteine + [acceptor protein]-L-lysine = [E2 ubiquitin-conjugating enzyme]-L-cysteine + N(6)-ubiquitinyl-[acceptor protein]-L-lysine.</text>
        <dbReference type="EC" id="2.3.2.27"/>
    </reaction>
</comment>
<dbReference type="EC" id="2.3.2.27" evidence="4"/>
<proteinExistence type="inferred from homology"/>
<keyword evidence="15" id="KW-0436">Ligase</keyword>
<dbReference type="InterPro" id="IPR044288">
    <property type="entry name" value="ZNF598/HEL2"/>
</dbReference>
<feature type="compositionally biased region" description="Low complexity" evidence="13">
    <location>
        <begin position="417"/>
        <end position="434"/>
    </location>
</feature>
<comment type="subcellular location">
    <subcellularLocation>
        <location evidence="2">Cytoplasm</location>
    </subcellularLocation>
</comment>
<feature type="compositionally biased region" description="Polar residues" evidence="13">
    <location>
        <begin position="484"/>
        <end position="495"/>
    </location>
</feature>
<dbReference type="GO" id="GO:0016874">
    <property type="term" value="F:ligase activity"/>
    <property type="evidence" value="ECO:0007669"/>
    <property type="project" value="UniProtKB-KW"/>
</dbReference>
<dbReference type="PROSITE" id="PS50089">
    <property type="entry name" value="ZF_RING_2"/>
    <property type="match status" value="1"/>
</dbReference>
<evidence type="ECO:0000256" key="8">
    <source>
        <dbReference type="ARBA" id="ARBA00022723"/>
    </source>
</evidence>
<dbReference type="InterPro" id="IPR001841">
    <property type="entry name" value="Znf_RING"/>
</dbReference>
<dbReference type="InterPro" id="IPR041888">
    <property type="entry name" value="RING-HC_ZNF598/HEL2"/>
</dbReference>
<feature type="compositionally biased region" description="Polar residues" evidence="13">
    <location>
        <begin position="454"/>
        <end position="466"/>
    </location>
</feature>
<comment type="pathway">
    <text evidence="3">Protein modification; protein ubiquitination.</text>
</comment>
<feature type="compositionally biased region" description="Polar residues" evidence="13">
    <location>
        <begin position="369"/>
        <end position="383"/>
    </location>
</feature>
<dbReference type="PROSITE" id="PS00028">
    <property type="entry name" value="ZINC_FINGER_C2H2_1"/>
    <property type="match status" value="1"/>
</dbReference>
<keyword evidence="9 12" id="KW-0863">Zinc-finger</keyword>
<dbReference type="GO" id="GO:0008270">
    <property type="term" value="F:zinc ion binding"/>
    <property type="evidence" value="ECO:0007669"/>
    <property type="project" value="UniProtKB-KW"/>
</dbReference>
<evidence type="ECO:0000256" key="7">
    <source>
        <dbReference type="ARBA" id="ARBA00022679"/>
    </source>
</evidence>
<keyword evidence="6" id="KW-0597">Phosphoprotein</keyword>
<dbReference type="InterPro" id="IPR057634">
    <property type="entry name" value="PAH_ZNF598/HEL2"/>
</dbReference>
<evidence type="ECO:0000256" key="6">
    <source>
        <dbReference type="ARBA" id="ARBA00022553"/>
    </source>
</evidence>
<feature type="region of interest" description="Disordered" evidence="13">
    <location>
        <begin position="417"/>
        <end position="438"/>
    </location>
</feature>
<dbReference type="AlphaFoldDB" id="A0AAE9WEZ9"/>
<dbReference type="SUPFAM" id="SSF57850">
    <property type="entry name" value="RING/U-box"/>
    <property type="match status" value="1"/>
</dbReference>
<dbReference type="CDD" id="cd16615">
    <property type="entry name" value="RING-HC_ZNF598"/>
    <property type="match status" value="1"/>
</dbReference>
<dbReference type="PANTHER" id="PTHR22938:SF0">
    <property type="entry name" value="E3 UBIQUITIN-PROTEIN LIGASE ZNF598"/>
    <property type="match status" value="1"/>
</dbReference>
<dbReference type="InterPro" id="IPR017907">
    <property type="entry name" value="Znf_RING_CS"/>
</dbReference>
<gene>
    <name evidence="15" type="ORF">SOMG_04758</name>
</gene>
<evidence type="ECO:0000256" key="13">
    <source>
        <dbReference type="SAM" id="MobiDB-lite"/>
    </source>
</evidence>
<keyword evidence="5" id="KW-0963">Cytoplasm</keyword>
<dbReference type="PROSITE" id="PS00518">
    <property type="entry name" value="ZF_RING_1"/>
    <property type="match status" value="1"/>
</dbReference>
<dbReference type="Pfam" id="PF23230">
    <property type="entry name" value="zf-C2H2_13"/>
    <property type="match status" value="1"/>
</dbReference>
<evidence type="ECO:0000256" key="3">
    <source>
        <dbReference type="ARBA" id="ARBA00004906"/>
    </source>
</evidence>
<feature type="region of interest" description="Disordered" evidence="13">
    <location>
        <begin position="1"/>
        <end position="73"/>
    </location>
</feature>
<evidence type="ECO:0000256" key="11">
    <source>
        <dbReference type="ARBA" id="ARBA00035113"/>
    </source>
</evidence>
<feature type="domain" description="RING-type" evidence="14">
    <location>
        <begin position="83"/>
        <end position="123"/>
    </location>
</feature>